<dbReference type="PANTHER" id="PTHR31435:SF10">
    <property type="entry name" value="BSR4717 PROTEIN"/>
    <property type="match status" value="1"/>
</dbReference>
<dbReference type="InterPro" id="IPR016181">
    <property type="entry name" value="Acyl_CoA_acyltransferase"/>
</dbReference>
<dbReference type="EMBL" id="JACHOB010000006">
    <property type="protein sequence ID" value="MBB4660064.1"/>
    <property type="molecule type" value="Genomic_DNA"/>
</dbReference>
<name>A0A840I7B1_9PROT</name>
<dbReference type="PROSITE" id="PS51729">
    <property type="entry name" value="GNAT_YJDJ"/>
    <property type="match status" value="1"/>
</dbReference>
<comment type="caution">
    <text evidence="3">The sequence shown here is derived from an EMBL/GenBank/DDBJ whole genome shotgun (WGS) entry which is preliminary data.</text>
</comment>
<dbReference type="Proteomes" id="UP000563524">
    <property type="component" value="Unassembled WGS sequence"/>
</dbReference>
<keyword evidence="4" id="KW-1185">Reference proteome</keyword>
<evidence type="ECO:0000313" key="4">
    <source>
        <dbReference type="Proteomes" id="UP000563524"/>
    </source>
</evidence>
<organism evidence="3 4">
    <name type="scientific">Parvularcula dongshanensis</name>
    <dbReference type="NCBI Taxonomy" id="1173995"/>
    <lineage>
        <taxon>Bacteria</taxon>
        <taxon>Pseudomonadati</taxon>
        <taxon>Pseudomonadota</taxon>
        <taxon>Alphaproteobacteria</taxon>
        <taxon>Parvularculales</taxon>
        <taxon>Parvularculaceae</taxon>
        <taxon>Parvularcula</taxon>
    </lineage>
</organism>
<evidence type="ECO:0000259" key="2">
    <source>
        <dbReference type="PROSITE" id="PS51729"/>
    </source>
</evidence>
<dbReference type="InterPro" id="IPR045057">
    <property type="entry name" value="Gcn5-rel_NAT"/>
</dbReference>
<dbReference type="AlphaFoldDB" id="A0A840I7B1"/>
<dbReference type="Pfam" id="PF14542">
    <property type="entry name" value="Acetyltransf_CG"/>
    <property type="match status" value="1"/>
</dbReference>
<dbReference type="SUPFAM" id="SSF55729">
    <property type="entry name" value="Acyl-CoA N-acyltransferases (Nat)"/>
    <property type="match status" value="1"/>
</dbReference>
<gene>
    <name evidence="3" type="ORF">GGQ59_002608</name>
</gene>
<evidence type="ECO:0000313" key="3">
    <source>
        <dbReference type="EMBL" id="MBB4660064.1"/>
    </source>
</evidence>
<feature type="compositionally biased region" description="Basic and acidic residues" evidence="1">
    <location>
        <begin position="18"/>
        <end position="32"/>
    </location>
</feature>
<accession>A0A840I7B1</accession>
<dbReference type="InterPro" id="IPR031165">
    <property type="entry name" value="GNAT_YJDJ"/>
</dbReference>
<sequence length="109" mass="12096">MSDNRNSEGEPDAPSGLRIDREETESKGRYDATLDGSGGEMTYSRAGEKTIIIDHTRVDEALRGRGVGQALVRRGVEDARAEGRSIIPLCPYAKAQIERHEAWRDVLKK</sequence>
<dbReference type="PANTHER" id="PTHR31435">
    <property type="entry name" value="PROTEIN NATD1"/>
    <property type="match status" value="1"/>
</dbReference>
<feature type="region of interest" description="Disordered" evidence="1">
    <location>
        <begin position="1"/>
        <end position="42"/>
    </location>
</feature>
<dbReference type="Gene3D" id="3.40.630.30">
    <property type="match status" value="1"/>
</dbReference>
<protein>
    <recommendedName>
        <fullName evidence="2">N-acetyltransferase domain-containing protein</fullName>
    </recommendedName>
</protein>
<evidence type="ECO:0000256" key="1">
    <source>
        <dbReference type="SAM" id="MobiDB-lite"/>
    </source>
</evidence>
<dbReference type="CDD" id="cd04301">
    <property type="entry name" value="NAT_SF"/>
    <property type="match status" value="1"/>
</dbReference>
<proteinExistence type="predicted"/>
<dbReference type="RefSeq" id="WP_343074336.1">
    <property type="nucleotide sequence ID" value="NZ_JACHOB010000006.1"/>
</dbReference>
<reference evidence="3 4" key="1">
    <citation type="submission" date="2020-08" db="EMBL/GenBank/DDBJ databases">
        <title>Genomic Encyclopedia of Type Strains, Phase IV (KMG-IV): sequencing the most valuable type-strain genomes for metagenomic binning, comparative biology and taxonomic classification.</title>
        <authorList>
            <person name="Goeker M."/>
        </authorList>
    </citation>
    <scope>NUCLEOTIDE SEQUENCE [LARGE SCALE GENOMIC DNA]</scope>
    <source>
        <strain evidence="3 4">DSM 102850</strain>
    </source>
</reference>
<feature type="domain" description="N-acetyltransferase" evidence="2">
    <location>
        <begin position="22"/>
        <end position="108"/>
    </location>
</feature>